<dbReference type="EMBL" id="CAJNOR010000439">
    <property type="protein sequence ID" value="CAF0915125.1"/>
    <property type="molecule type" value="Genomic_DNA"/>
</dbReference>
<evidence type="ECO:0000256" key="1">
    <source>
        <dbReference type="SAM" id="MobiDB-lite"/>
    </source>
</evidence>
<feature type="region of interest" description="Disordered" evidence="1">
    <location>
        <begin position="1392"/>
        <end position="1419"/>
    </location>
</feature>
<dbReference type="InterPro" id="IPR022155">
    <property type="entry name" value="DUF3684"/>
</dbReference>
<dbReference type="PANTHER" id="PTHR47839:SF1">
    <property type="entry name" value="DOMAIN PROTEIN, PUTATIVE (AFU_ORTHOLOGUE AFUA_6G04830)-RELATED"/>
    <property type="match status" value="1"/>
</dbReference>
<proteinExistence type="predicted"/>
<dbReference type="Pfam" id="PF25794">
    <property type="entry name" value="SACS"/>
    <property type="match status" value="1"/>
</dbReference>
<dbReference type="InterPro" id="IPR036890">
    <property type="entry name" value="HATPase_C_sf"/>
</dbReference>
<keyword evidence="4" id="KW-1185">Reference proteome</keyword>
<evidence type="ECO:0000259" key="2">
    <source>
        <dbReference type="Pfam" id="PF25794"/>
    </source>
</evidence>
<reference evidence="3" key="1">
    <citation type="submission" date="2021-02" db="EMBL/GenBank/DDBJ databases">
        <authorList>
            <person name="Nowell W R."/>
        </authorList>
    </citation>
    <scope>NUCLEOTIDE SEQUENCE</scope>
</reference>
<dbReference type="SUPFAM" id="SSF55874">
    <property type="entry name" value="ATPase domain of HSP90 chaperone/DNA topoisomerase II/histidine kinase"/>
    <property type="match status" value="1"/>
</dbReference>
<dbReference type="Gene3D" id="3.30.565.10">
    <property type="entry name" value="Histidine kinase-like ATPase, C-terminal domain"/>
    <property type="match status" value="1"/>
</dbReference>
<dbReference type="InterPro" id="IPR058210">
    <property type="entry name" value="SACS/Nov_dom"/>
</dbReference>
<feature type="domain" description="Sacsin/Nov" evidence="2">
    <location>
        <begin position="16"/>
        <end position="130"/>
    </location>
</feature>
<protein>
    <recommendedName>
        <fullName evidence="2">Sacsin/Nov domain-containing protein</fullName>
    </recommendedName>
</protein>
<dbReference type="Proteomes" id="UP000663828">
    <property type="component" value="Unassembled WGS sequence"/>
</dbReference>
<dbReference type="PANTHER" id="PTHR47839">
    <property type="entry name" value="DOMAIN PROTEIN, PUTATIVE (AFU_ORTHOLOGUE AFUA_6G04830)-RELATED"/>
    <property type="match status" value="1"/>
</dbReference>
<comment type="caution">
    <text evidence="3">The sequence shown here is derived from an EMBL/GenBank/DDBJ whole genome shotgun (WGS) entry which is preliminary data.</text>
</comment>
<evidence type="ECO:0000313" key="3">
    <source>
        <dbReference type="EMBL" id="CAF0915125.1"/>
    </source>
</evidence>
<evidence type="ECO:0000313" key="4">
    <source>
        <dbReference type="Proteomes" id="UP000663828"/>
    </source>
</evidence>
<gene>
    <name evidence="3" type="ORF">XAT740_LOCUS8739</name>
</gene>
<organism evidence="3 4">
    <name type="scientific">Adineta ricciae</name>
    <name type="common">Rotifer</name>
    <dbReference type="NCBI Taxonomy" id="249248"/>
    <lineage>
        <taxon>Eukaryota</taxon>
        <taxon>Metazoa</taxon>
        <taxon>Spiralia</taxon>
        <taxon>Gnathifera</taxon>
        <taxon>Rotifera</taxon>
        <taxon>Eurotatoria</taxon>
        <taxon>Bdelloidea</taxon>
        <taxon>Adinetida</taxon>
        <taxon>Adinetidae</taxon>
        <taxon>Adineta</taxon>
    </lineage>
</organism>
<sequence>MQRNERWHAVGVNVRKMVDKILTQYSSDFVVIRELIQNADDAKATSFQLQIICDAPQSSSDEKNFHGQTIIEVRLINNGNVFSETDWKRVATIAEGNTDPQSVGQFGVGFFSVFSYAEEPMITSGKEYIKFGWEGDRLLYEHGQLPAQQQSSKTSVTLHMRDAYILSTESSEETKAVVPTIDLTQLKTYFAKVLSFTRNLVNLTITINSTNVFQISKTKSPLLNTFAFKPQHSVNQMLYMNSFHLTEQTLTIDNTTSMTLGHITVEANVYVDQQFYAYVQRNLKSLPSTVQIQLLFVPTETIRDQKQCEPSLSKRILNSILPLKLLDNNEIDPSGFVFIGLGTHQSIGIGMHVYSHFIPTVEREELNLQDPYIARWNTELLSAVGQIARILYDQMISRNHYSDYSTLIKTYSFQPTTPNVKVGNIVRSGFFASVENILVPVKALPSAEQLSLIPSTAAYIADAEHIHGFLSVPLVPFDLTKNDFFTALKEYQMIHVVHKSFIKKHLATSILSFNELTELLKWLCTCSSNDRSYVKDILSITRFQKTTTSFKISFQQMIHYDASNISSVLPLPRSVLPVSIAEHFSREQLQYNLFLQPCTFKELIDFYLHKNQHDLFRETKTATCLLSNLSNHSSHFSESKWSKIKTILSNIKCIPTTQGMRVPNESYIPSQMSTSDSPMITLNLLPDKTAHSQSNANDSDENLVSRYFLKQIGCRVVNIQAIVTSSNRSGLTEEAMRTLIENLVKERKNMSDADFQALKASRFLRGSTLHSATGIKQLYCPHNLHFPSVAEQLKWNELLILDWLDIDRNSAEFALLKELGVREVPDLTSLIDRIIVEHNDKRHDVQKSKRGYDLPLALRFLAENFQKHYSIVWKTNDIQQLFLPSNLANHREVILSRIDQVFLKSNPLYATLLPEVVKLFEKFYIISLLGIKEQSTITQAFDKVMERKTELLTTTSAGSIFAYLNGLEGLNQTFVKRLSGVAFIPLDGSPVLLKPTQVFIRQANSSISLDLNTAGLIDYVDFGLEGNAFLLTIGVLHYPTIPLLAELLLDRQKTYFSNTTNDHTSVKQKIDVYSDCLKRIAVVSVKTPEFLHGPLEKRLKTEPWCLGYETHFYRIVTPTQIYLNDDPQCVLTHEPICSNDVELNKLYRQFGAKWLSECVTRDLVPTGRSSPTERTKKLKEKIQQRLNILFVDKQGEPLASLNKERLYMLEKSLLVVEVKNIKCSLTFQNRTELLDSKNSSSCTLQKKENEQVLYLRHDTSISDYDYFDIASELARFVFDNASEALIHIISNRLTSSLESLERQGLPVRSLLETRLHDFQAPPEDVDAQTKSRNIPLPLAAIFGVFKFLRPSNKKSKYPIISSDQPPPHHATAVVPNEDQLLDRVTTADSIRPLPERAHRPHDHQSDTVIPPTEDFKSRSQKMSKQLRRLPKKSRSYPDSVIIHDGYVRNEHYESCEVVPNANMEMYRNSDLLIPLFVEKGIKMTLDMIDHAELLTHILINLAEHVFELPTESLHLYRDFNGSRIAFNANGALFFNLRYFEQIYAAELQAYIDRPTASNSIVTTIINFYFMVTCHELVHNINPNHDLSFISSLQQCAVEFMERKDILLATFSLKSRTSTGVTQF</sequence>
<dbReference type="NCBIfam" id="NF047352">
    <property type="entry name" value="P_loop_sacsin"/>
    <property type="match status" value="1"/>
</dbReference>
<feature type="compositionally biased region" description="Basic and acidic residues" evidence="1">
    <location>
        <begin position="1393"/>
        <end position="1405"/>
    </location>
</feature>
<dbReference type="Pfam" id="PF12449">
    <property type="entry name" value="DUF3684"/>
    <property type="match status" value="1"/>
</dbReference>
<accession>A0A814APW2</accession>
<name>A0A814APW2_ADIRI</name>